<accession>A0A8S5V3M4</accession>
<evidence type="ECO:0000313" key="2">
    <source>
        <dbReference type="EMBL" id="DAG01211.1"/>
    </source>
</evidence>
<protein>
    <submittedName>
        <fullName evidence="2">Tail assembly chaperone protein</fullName>
    </submittedName>
</protein>
<feature type="domain" description="Phage tail assembly chaperone-like" evidence="1">
    <location>
        <begin position="63"/>
        <end position="121"/>
    </location>
</feature>
<name>A0A8S5V3M4_9CAUD</name>
<organism evidence="2">
    <name type="scientific">Caudovirales sp. ctVfb8</name>
    <dbReference type="NCBI Taxonomy" id="2825766"/>
    <lineage>
        <taxon>Viruses</taxon>
        <taxon>Duplodnaviria</taxon>
        <taxon>Heunggongvirae</taxon>
        <taxon>Uroviricota</taxon>
        <taxon>Caudoviricetes</taxon>
    </lineage>
</organism>
<dbReference type="EMBL" id="BK016189">
    <property type="protein sequence ID" value="DAG01211.1"/>
    <property type="molecule type" value="Genomic_DNA"/>
</dbReference>
<dbReference type="Pfam" id="PF16778">
    <property type="entry name" value="Phage_tail_APC"/>
    <property type="match status" value="1"/>
</dbReference>
<dbReference type="InterPro" id="IPR031893">
    <property type="entry name" value="Phage_tail_APC"/>
</dbReference>
<proteinExistence type="predicted"/>
<dbReference type="Gene3D" id="6.10.140.1310">
    <property type="match status" value="1"/>
</dbReference>
<evidence type="ECO:0000259" key="1">
    <source>
        <dbReference type="Pfam" id="PF16778"/>
    </source>
</evidence>
<sequence>MIKYEYKGKQYDWLSDIRKDIWETDRVVFGAWDDLVKEQFGVTEVMVPDPVTPPYEPTDEELARQIRDERDRKLEETDWYMMPDYPADPETLEVVKNYRKALRDITLQSGFPRDVKWPVEPRVFCEDTEETVGIGLAKVGI</sequence>
<reference evidence="2" key="1">
    <citation type="journal article" date="2021" name="Proc. Natl. Acad. Sci. U.S.A.">
        <title>A Catalog of Tens of Thousands of Viruses from Human Metagenomes Reveals Hidden Associations with Chronic Diseases.</title>
        <authorList>
            <person name="Tisza M.J."/>
            <person name="Buck C.B."/>
        </authorList>
    </citation>
    <scope>NUCLEOTIDE SEQUENCE</scope>
    <source>
        <strain evidence="2">CtVfb8</strain>
    </source>
</reference>